<reference evidence="4" key="1">
    <citation type="submission" date="2021-02" db="EMBL/GenBank/DDBJ databases">
        <authorList>
            <person name="Nowell W R."/>
        </authorList>
    </citation>
    <scope>NUCLEOTIDE SEQUENCE</scope>
</reference>
<comment type="caution">
    <text evidence="4">The sequence shown here is derived from an EMBL/GenBank/DDBJ whole genome shotgun (WGS) entry which is preliminary data.</text>
</comment>
<keyword evidence="2" id="KW-0812">Transmembrane</keyword>
<accession>A0A8S2HSM4</accession>
<keyword evidence="2" id="KW-0472">Membrane</keyword>
<dbReference type="EMBL" id="CAJNOK010003308">
    <property type="protein sequence ID" value="CAF0896112.1"/>
    <property type="molecule type" value="Genomic_DNA"/>
</dbReference>
<feature type="region of interest" description="Disordered" evidence="1">
    <location>
        <begin position="254"/>
        <end position="277"/>
    </location>
</feature>
<dbReference type="Proteomes" id="UP000677228">
    <property type="component" value="Unassembled WGS sequence"/>
</dbReference>
<evidence type="ECO:0000313" key="3">
    <source>
        <dbReference type="EMBL" id="CAF0896112.1"/>
    </source>
</evidence>
<organism evidence="4 5">
    <name type="scientific">Didymodactylos carnosus</name>
    <dbReference type="NCBI Taxonomy" id="1234261"/>
    <lineage>
        <taxon>Eukaryota</taxon>
        <taxon>Metazoa</taxon>
        <taxon>Spiralia</taxon>
        <taxon>Gnathifera</taxon>
        <taxon>Rotifera</taxon>
        <taxon>Eurotatoria</taxon>
        <taxon>Bdelloidea</taxon>
        <taxon>Philodinida</taxon>
        <taxon>Philodinidae</taxon>
        <taxon>Didymodactylos</taxon>
    </lineage>
</organism>
<evidence type="ECO:0000313" key="5">
    <source>
        <dbReference type="Proteomes" id="UP000682733"/>
    </source>
</evidence>
<feature type="region of interest" description="Disordered" evidence="1">
    <location>
        <begin position="206"/>
        <end position="236"/>
    </location>
</feature>
<dbReference type="EMBL" id="CAJOBA010003309">
    <property type="protein sequence ID" value="CAF3677553.1"/>
    <property type="molecule type" value="Genomic_DNA"/>
</dbReference>
<dbReference type="AlphaFoldDB" id="A0A8S2HSM4"/>
<evidence type="ECO:0000313" key="4">
    <source>
        <dbReference type="EMBL" id="CAF3677553.1"/>
    </source>
</evidence>
<name>A0A8S2HSM4_9BILA</name>
<evidence type="ECO:0000256" key="1">
    <source>
        <dbReference type="SAM" id="MobiDB-lite"/>
    </source>
</evidence>
<dbReference type="Proteomes" id="UP000682733">
    <property type="component" value="Unassembled WGS sequence"/>
</dbReference>
<keyword evidence="2" id="KW-1133">Transmembrane helix</keyword>
<proteinExistence type="predicted"/>
<protein>
    <submittedName>
        <fullName evidence="4">Uncharacterized protein</fullName>
    </submittedName>
</protein>
<gene>
    <name evidence="3" type="ORF">OVA965_LOCUS9378</name>
    <name evidence="4" type="ORF">TMI583_LOCUS9374</name>
</gene>
<sequence>MLRISNCSNNNSVLSLSIPLPYQGITIQITLGNIYTIGGLRIGLSASGSDNDSYTLQALNFHQPFSNVEKTLTQSPSVVIQITKVINETLPMVGEDSTYSGLWIPSFSVNLQNLFLSSNDYISSTLSETTLTIVMSETSYYIKNKQQPIAKQPEVIFHCLLFTIVCLEIFGLIFLIFKLLLLPLFNLLAHEVRPLTNRIGISYESSSESEDEEKAKKKKGKIAKKEEKESNDVLREHREIELSSTTDVVSFRSLEEHHEESKSTCRRTPLSVQNQLS</sequence>
<feature type="compositionally biased region" description="Basic and acidic residues" evidence="1">
    <location>
        <begin position="254"/>
        <end position="263"/>
    </location>
</feature>
<feature type="transmembrane region" description="Helical" evidence="2">
    <location>
        <begin position="155"/>
        <end position="177"/>
    </location>
</feature>
<feature type="compositionally biased region" description="Basic and acidic residues" evidence="1">
    <location>
        <begin position="223"/>
        <end position="236"/>
    </location>
</feature>
<evidence type="ECO:0000256" key="2">
    <source>
        <dbReference type="SAM" id="Phobius"/>
    </source>
</evidence>